<protein>
    <submittedName>
        <fullName evidence="4">Peptidoglycan-binding protein</fullName>
    </submittedName>
</protein>
<evidence type="ECO:0000256" key="1">
    <source>
        <dbReference type="ARBA" id="ARBA00008814"/>
    </source>
</evidence>
<dbReference type="SUPFAM" id="SSF53807">
    <property type="entry name" value="Helical backbone' metal receptor"/>
    <property type="match status" value="1"/>
</dbReference>
<dbReference type="AlphaFoldDB" id="A0A9D1FRR9"/>
<dbReference type="Gene3D" id="1.10.101.10">
    <property type="entry name" value="PGBD-like superfamily/PGBD"/>
    <property type="match status" value="1"/>
</dbReference>
<feature type="region of interest" description="Disordered" evidence="2">
    <location>
        <begin position="282"/>
        <end position="324"/>
    </location>
</feature>
<dbReference type="PANTHER" id="PTHR30535">
    <property type="entry name" value="VITAMIN B12-BINDING PROTEIN"/>
    <property type="match status" value="1"/>
</dbReference>
<organism evidence="4 5">
    <name type="scientific">Candidatus Caccousia stercoris</name>
    <dbReference type="NCBI Taxonomy" id="2840723"/>
    <lineage>
        <taxon>Bacteria</taxon>
        <taxon>Bacillati</taxon>
        <taxon>Bacillota</taxon>
        <taxon>Clostridia</taxon>
        <taxon>Eubacteriales</taxon>
        <taxon>Oscillospiraceae</taxon>
        <taxon>Oscillospiraceae incertae sedis</taxon>
        <taxon>Candidatus Caccousia</taxon>
    </lineage>
</organism>
<evidence type="ECO:0000313" key="4">
    <source>
        <dbReference type="EMBL" id="HIS78778.1"/>
    </source>
</evidence>
<dbReference type="InterPro" id="IPR036365">
    <property type="entry name" value="PGBD-like_sf"/>
</dbReference>
<dbReference type="InterPro" id="IPR002477">
    <property type="entry name" value="Peptidoglycan-bd-like"/>
</dbReference>
<accession>A0A9D1FRR9</accession>
<dbReference type="PANTHER" id="PTHR30535:SF34">
    <property type="entry name" value="MOLYBDATE-BINDING PROTEIN MOLA"/>
    <property type="match status" value="1"/>
</dbReference>
<feature type="domain" description="Peptidoglycan binding-like" evidence="3">
    <location>
        <begin position="326"/>
        <end position="382"/>
    </location>
</feature>
<dbReference type="InterPro" id="IPR050902">
    <property type="entry name" value="ABC_Transporter_SBP"/>
</dbReference>
<gene>
    <name evidence="4" type="ORF">IAD03_05345</name>
</gene>
<name>A0A9D1FRR9_9FIRM</name>
<dbReference type="Proteomes" id="UP000824141">
    <property type="component" value="Unassembled WGS sequence"/>
</dbReference>
<reference evidence="4" key="2">
    <citation type="journal article" date="2021" name="PeerJ">
        <title>Extensive microbial diversity within the chicken gut microbiome revealed by metagenomics and culture.</title>
        <authorList>
            <person name="Gilroy R."/>
            <person name="Ravi A."/>
            <person name="Getino M."/>
            <person name="Pursley I."/>
            <person name="Horton D.L."/>
            <person name="Alikhan N.F."/>
            <person name="Baker D."/>
            <person name="Gharbi K."/>
            <person name="Hall N."/>
            <person name="Watson M."/>
            <person name="Adriaenssens E.M."/>
            <person name="Foster-Nyarko E."/>
            <person name="Jarju S."/>
            <person name="Secka A."/>
            <person name="Antonio M."/>
            <person name="Oren A."/>
            <person name="Chaudhuri R.R."/>
            <person name="La Ragione R."/>
            <person name="Hildebrand F."/>
            <person name="Pallen M.J."/>
        </authorList>
    </citation>
    <scope>NUCLEOTIDE SEQUENCE</scope>
    <source>
        <strain evidence="4">6086</strain>
    </source>
</reference>
<feature type="compositionally biased region" description="Low complexity" evidence="2">
    <location>
        <begin position="290"/>
        <end position="311"/>
    </location>
</feature>
<comment type="caution">
    <text evidence="4">The sequence shown here is derived from an EMBL/GenBank/DDBJ whole genome shotgun (WGS) entry which is preliminary data.</text>
</comment>
<reference evidence="4" key="1">
    <citation type="submission" date="2020-10" db="EMBL/GenBank/DDBJ databases">
        <authorList>
            <person name="Gilroy R."/>
        </authorList>
    </citation>
    <scope>NUCLEOTIDE SEQUENCE</scope>
    <source>
        <strain evidence="4">6086</strain>
    </source>
</reference>
<comment type="similarity">
    <text evidence="1">Belongs to the bacterial solute-binding protein 8 family.</text>
</comment>
<dbReference type="Pfam" id="PF01471">
    <property type="entry name" value="PG_binding_1"/>
    <property type="match status" value="1"/>
</dbReference>
<dbReference type="Gene3D" id="3.40.50.1980">
    <property type="entry name" value="Nitrogenase molybdenum iron protein domain"/>
    <property type="match status" value="1"/>
</dbReference>
<dbReference type="SUPFAM" id="SSF47090">
    <property type="entry name" value="PGBD-like"/>
    <property type="match status" value="1"/>
</dbReference>
<dbReference type="InterPro" id="IPR036366">
    <property type="entry name" value="PGBDSf"/>
</dbReference>
<proteinExistence type="inferred from homology"/>
<evidence type="ECO:0000259" key="3">
    <source>
        <dbReference type="Pfam" id="PF01471"/>
    </source>
</evidence>
<dbReference type="EMBL" id="DVJM01000106">
    <property type="protein sequence ID" value="HIS78778.1"/>
    <property type="molecule type" value="Genomic_DNA"/>
</dbReference>
<sequence length="393" mass="41011">MLLTGCGQANDVTSGVGTTDFPVTVNEVTIQQKPEGVAVLSDNLADVVLALNYEAVLKARTADCTQSDLEVLPIVDPTDYGAMSGVGATLALVDELPGEEEVSAAASAGVTLLTIEPAKSREDLERLYSQVGAALQGGVTGYEKGGKTAKNVFITIDDVERVIPASDTPKVSCYLFDAQGHGVTGDMFHSILFASAGLTNAATDCTGGNFPLDNLKLADPSYIFCPTGVKAQLEAAEGYKDLTAVKEGRVYEMDPTWMTCQGRGLIQAVSFMAGTVFPELLEDTGDGTQSTASGDDTQSGGDSSSSSATSSLPEGAPSGELKIGDQGDDVLRLQYRLQELGYLFVPPTGLFAEGTEQCVKDFQLLNGMIVTGVADEATIALLFSDEAVPRNAS</sequence>
<evidence type="ECO:0000256" key="2">
    <source>
        <dbReference type="SAM" id="MobiDB-lite"/>
    </source>
</evidence>
<evidence type="ECO:0000313" key="5">
    <source>
        <dbReference type="Proteomes" id="UP000824141"/>
    </source>
</evidence>